<gene>
    <name evidence="9" type="ORF">SAMN02910344_00801</name>
</gene>
<evidence type="ECO:0000256" key="6">
    <source>
        <dbReference type="PIRNR" id="PIRNR000077"/>
    </source>
</evidence>
<keyword evidence="5 7" id="KW-0676">Redox-active center</keyword>
<dbReference type="SUPFAM" id="SSF52833">
    <property type="entry name" value="Thioredoxin-like"/>
    <property type="match status" value="1"/>
</dbReference>
<evidence type="ECO:0000313" key="9">
    <source>
        <dbReference type="EMBL" id="SFP22383.1"/>
    </source>
</evidence>
<dbReference type="GO" id="GO:0005829">
    <property type="term" value="C:cytosol"/>
    <property type="evidence" value="ECO:0007669"/>
    <property type="project" value="TreeGrafter"/>
</dbReference>
<name>A0A662ZJC1_9GAMM</name>
<evidence type="ECO:0000256" key="1">
    <source>
        <dbReference type="ARBA" id="ARBA00008987"/>
    </source>
</evidence>
<evidence type="ECO:0000259" key="8">
    <source>
        <dbReference type="PROSITE" id="PS51352"/>
    </source>
</evidence>
<protein>
    <recommendedName>
        <fullName evidence="6">Thioredoxin</fullName>
    </recommendedName>
</protein>
<sequence length="105" mass="11900">MSMIMINNENFKSEVLDDKELKLLVFGAEWCGHCKVLRPRIMEYGQAHPELKICLHNVDEATVAAETFHITGVPCLIVLKDGQEVERHVGALSLNQLESLIEKNR</sequence>
<evidence type="ECO:0000256" key="3">
    <source>
        <dbReference type="ARBA" id="ARBA00022982"/>
    </source>
</evidence>
<dbReference type="InterPro" id="IPR005746">
    <property type="entry name" value="Thioredoxin"/>
</dbReference>
<feature type="domain" description="Thioredoxin" evidence="8">
    <location>
        <begin position="1"/>
        <end position="105"/>
    </location>
</feature>
<dbReference type="GO" id="GO:0015035">
    <property type="term" value="F:protein-disulfide reductase activity"/>
    <property type="evidence" value="ECO:0007669"/>
    <property type="project" value="InterPro"/>
</dbReference>
<dbReference type="InterPro" id="IPR036249">
    <property type="entry name" value="Thioredoxin-like_sf"/>
</dbReference>
<dbReference type="Pfam" id="PF00085">
    <property type="entry name" value="Thioredoxin"/>
    <property type="match status" value="1"/>
</dbReference>
<keyword evidence="4 7" id="KW-1015">Disulfide bond</keyword>
<keyword evidence="10" id="KW-1185">Reference proteome</keyword>
<keyword evidence="2" id="KW-0813">Transport</keyword>
<proteinExistence type="inferred from homology"/>
<keyword evidence="3" id="KW-0249">Electron transport</keyword>
<accession>A0A662ZJC1</accession>
<evidence type="ECO:0000256" key="7">
    <source>
        <dbReference type="PIRSR" id="PIRSR000077-4"/>
    </source>
</evidence>
<comment type="similarity">
    <text evidence="1 6">Belongs to the thioredoxin family.</text>
</comment>
<dbReference type="PROSITE" id="PS51352">
    <property type="entry name" value="THIOREDOXIN_2"/>
    <property type="match status" value="1"/>
</dbReference>
<dbReference type="PANTHER" id="PTHR45663">
    <property type="entry name" value="GEO12009P1"/>
    <property type="match status" value="1"/>
</dbReference>
<dbReference type="AlphaFoldDB" id="A0A662ZJC1"/>
<evidence type="ECO:0000313" key="10">
    <source>
        <dbReference type="Proteomes" id="UP000243745"/>
    </source>
</evidence>
<dbReference type="OrthoDB" id="215495at2"/>
<dbReference type="Proteomes" id="UP000243745">
    <property type="component" value="Unassembled WGS sequence"/>
</dbReference>
<dbReference type="PIRSF" id="PIRSF000077">
    <property type="entry name" value="Thioredoxin"/>
    <property type="match status" value="1"/>
</dbReference>
<dbReference type="InterPro" id="IPR013766">
    <property type="entry name" value="Thioredoxin_domain"/>
</dbReference>
<evidence type="ECO:0000256" key="5">
    <source>
        <dbReference type="ARBA" id="ARBA00023284"/>
    </source>
</evidence>
<dbReference type="CDD" id="cd02947">
    <property type="entry name" value="TRX_family"/>
    <property type="match status" value="1"/>
</dbReference>
<dbReference type="PANTHER" id="PTHR45663:SF11">
    <property type="entry name" value="GEO12009P1"/>
    <property type="match status" value="1"/>
</dbReference>
<dbReference type="RefSeq" id="WP_031578950.1">
    <property type="nucleotide sequence ID" value="NZ_FOXF01000009.1"/>
</dbReference>
<feature type="disulfide bond" description="Redox-active" evidence="7">
    <location>
        <begin position="31"/>
        <end position="34"/>
    </location>
</feature>
<dbReference type="Gene3D" id="3.40.30.10">
    <property type="entry name" value="Glutaredoxin"/>
    <property type="match status" value="1"/>
</dbReference>
<organism evidence="9 10">
    <name type="scientific">Ruminobacter amylophilus</name>
    <dbReference type="NCBI Taxonomy" id="867"/>
    <lineage>
        <taxon>Bacteria</taxon>
        <taxon>Pseudomonadati</taxon>
        <taxon>Pseudomonadota</taxon>
        <taxon>Gammaproteobacteria</taxon>
        <taxon>Aeromonadales</taxon>
        <taxon>Succinivibrionaceae</taxon>
        <taxon>Ruminobacter</taxon>
    </lineage>
</organism>
<evidence type="ECO:0000256" key="4">
    <source>
        <dbReference type="ARBA" id="ARBA00023157"/>
    </source>
</evidence>
<reference evidence="9 10" key="1">
    <citation type="submission" date="2016-10" db="EMBL/GenBank/DDBJ databases">
        <authorList>
            <person name="Varghese N."/>
            <person name="Submissions S."/>
        </authorList>
    </citation>
    <scope>NUCLEOTIDE SEQUENCE [LARGE SCALE GENOMIC DNA]</scope>
    <source>
        <strain evidence="9 10">DSM 1361</strain>
    </source>
</reference>
<evidence type="ECO:0000256" key="2">
    <source>
        <dbReference type="ARBA" id="ARBA00022448"/>
    </source>
</evidence>
<dbReference type="GO" id="GO:0045454">
    <property type="term" value="P:cell redox homeostasis"/>
    <property type="evidence" value="ECO:0007669"/>
    <property type="project" value="TreeGrafter"/>
</dbReference>
<dbReference type="EMBL" id="FOXF01000009">
    <property type="protein sequence ID" value="SFP22383.1"/>
    <property type="molecule type" value="Genomic_DNA"/>
</dbReference>